<feature type="domain" description="C-type lectin" evidence="1">
    <location>
        <begin position="1"/>
        <end position="108"/>
    </location>
</feature>
<accession>A0A226D8R8</accession>
<gene>
    <name evidence="2" type="ORF">Fcan01_23800</name>
</gene>
<reference evidence="2 3" key="1">
    <citation type="submission" date="2015-12" db="EMBL/GenBank/DDBJ databases">
        <title>The genome of Folsomia candida.</title>
        <authorList>
            <person name="Faddeeva A."/>
            <person name="Derks M.F."/>
            <person name="Anvar Y."/>
            <person name="Smit S."/>
            <person name="Van Straalen N."/>
            <person name="Roelofs D."/>
        </authorList>
    </citation>
    <scope>NUCLEOTIDE SEQUENCE [LARGE SCALE GENOMIC DNA]</scope>
    <source>
        <strain evidence="2 3">VU population</strain>
        <tissue evidence="2">Whole body</tissue>
    </source>
</reference>
<dbReference type="OrthoDB" id="6503162at2759"/>
<evidence type="ECO:0000313" key="3">
    <source>
        <dbReference type="Proteomes" id="UP000198287"/>
    </source>
</evidence>
<dbReference type="Proteomes" id="UP000198287">
    <property type="component" value="Unassembled WGS sequence"/>
</dbReference>
<comment type="caution">
    <text evidence="2">The sequence shown here is derived from an EMBL/GenBank/DDBJ whole genome shotgun (WGS) entry which is preliminary data.</text>
</comment>
<dbReference type="AlphaFoldDB" id="A0A226D8R8"/>
<organism evidence="2 3">
    <name type="scientific">Folsomia candida</name>
    <name type="common">Springtail</name>
    <dbReference type="NCBI Taxonomy" id="158441"/>
    <lineage>
        <taxon>Eukaryota</taxon>
        <taxon>Metazoa</taxon>
        <taxon>Ecdysozoa</taxon>
        <taxon>Arthropoda</taxon>
        <taxon>Hexapoda</taxon>
        <taxon>Collembola</taxon>
        <taxon>Entomobryomorpha</taxon>
        <taxon>Isotomoidea</taxon>
        <taxon>Isotomidae</taxon>
        <taxon>Proisotominae</taxon>
        <taxon>Folsomia</taxon>
    </lineage>
</organism>
<dbReference type="PROSITE" id="PS50041">
    <property type="entry name" value="C_TYPE_LECTIN_2"/>
    <property type="match status" value="1"/>
</dbReference>
<keyword evidence="3" id="KW-1185">Reference proteome</keyword>
<evidence type="ECO:0000259" key="1">
    <source>
        <dbReference type="PROSITE" id="PS50041"/>
    </source>
</evidence>
<dbReference type="SMART" id="SM00034">
    <property type="entry name" value="CLECT"/>
    <property type="match status" value="1"/>
</dbReference>
<sequence length="264" mass="29596">MAGQGCRLATINSASEQDFISNLLFNSSSVVNNVWIGATRNTEAGRPEEFIWVDGKIVSTYANWVPGSPSATIGRNCVQLQSGWTMAADTPGLWKDVNCEAGNWAVCESFQVWSPYETQLAIIELRRALNELRDNPVPVGYIYVQLPNQPAPTATWPQVGWGDVTATYAGLFFRAEGSGSAAFGKNQGDATRQLAAVEYTRYNWDDRKPHYLELPQTGWSPWWRSGYDDTLNDGFYLYQSARFLHSNVEVRPKNTAVRIWRRVA</sequence>
<protein>
    <submittedName>
        <fullName evidence="2">Lectin</fullName>
    </submittedName>
</protein>
<name>A0A226D8R8_FOLCA</name>
<dbReference type="PANTHER" id="PTHR22803">
    <property type="entry name" value="MANNOSE, PHOSPHOLIPASE, LECTIN RECEPTOR RELATED"/>
    <property type="match status" value="1"/>
</dbReference>
<dbReference type="SUPFAM" id="SSF56436">
    <property type="entry name" value="C-type lectin-like"/>
    <property type="match status" value="1"/>
</dbReference>
<dbReference type="EMBL" id="LNIX01000029">
    <property type="protein sequence ID" value="OXA41589.1"/>
    <property type="molecule type" value="Genomic_DNA"/>
</dbReference>
<dbReference type="CDD" id="cd00037">
    <property type="entry name" value="CLECT"/>
    <property type="match status" value="1"/>
</dbReference>
<dbReference type="InterPro" id="IPR016186">
    <property type="entry name" value="C-type_lectin-like/link_sf"/>
</dbReference>
<dbReference type="InterPro" id="IPR050111">
    <property type="entry name" value="C-type_lectin/snaclec_domain"/>
</dbReference>
<dbReference type="InterPro" id="IPR001304">
    <property type="entry name" value="C-type_lectin-like"/>
</dbReference>
<evidence type="ECO:0000313" key="2">
    <source>
        <dbReference type="EMBL" id="OXA41589.1"/>
    </source>
</evidence>
<dbReference type="Pfam" id="PF00059">
    <property type="entry name" value="Lectin_C"/>
    <property type="match status" value="1"/>
</dbReference>
<proteinExistence type="predicted"/>
<dbReference type="InterPro" id="IPR016187">
    <property type="entry name" value="CTDL_fold"/>
</dbReference>
<dbReference type="Gene3D" id="3.10.100.10">
    <property type="entry name" value="Mannose-Binding Protein A, subunit A"/>
    <property type="match status" value="1"/>
</dbReference>